<reference evidence="2" key="1">
    <citation type="journal article" date="2019" name="Int. J. Syst. Evol. Microbiol.">
        <title>The Global Catalogue of Microorganisms (GCM) 10K type strain sequencing project: providing services to taxonomists for standard genome sequencing and annotation.</title>
        <authorList>
            <consortium name="The Broad Institute Genomics Platform"/>
            <consortium name="The Broad Institute Genome Sequencing Center for Infectious Disease"/>
            <person name="Wu L."/>
            <person name="Ma J."/>
        </authorList>
    </citation>
    <scope>NUCLEOTIDE SEQUENCE [LARGE SCALE GENOMIC DNA]</scope>
    <source>
        <strain evidence="2">KACC 14249</strain>
    </source>
</reference>
<dbReference type="InterPro" id="IPR038056">
    <property type="entry name" value="YjbR-like_sf"/>
</dbReference>
<organism evidence="1 2">
    <name type="scientific">Angustibacter luteus</name>
    <dbReference type="NCBI Taxonomy" id="658456"/>
    <lineage>
        <taxon>Bacteria</taxon>
        <taxon>Bacillati</taxon>
        <taxon>Actinomycetota</taxon>
        <taxon>Actinomycetes</taxon>
        <taxon>Kineosporiales</taxon>
        <taxon>Kineosporiaceae</taxon>
    </lineage>
</organism>
<dbReference type="InterPro" id="IPR058532">
    <property type="entry name" value="YjbR/MT2646/Rv2570-like"/>
</dbReference>
<comment type="caution">
    <text evidence="1">The sequence shown here is derived from an EMBL/GenBank/DDBJ whole genome shotgun (WGS) entry which is preliminary data.</text>
</comment>
<dbReference type="EMBL" id="JBHSRD010000008">
    <property type="protein sequence ID" value="MFC6009263.1"/>
    <property type="molecule type" value="Genomic_DNA"/>
</dbReference>
<evidence type="ECO:0000313" key="1">
    <source>
        <dbReference type="EMBL" id="MFC6009263.1"/>
    </source>
</evidence>
<dbReference type="SUPFAM" id="SSF142906">
    <property type="entry name" value="YjbR-like"/>
    <property type="match status" value="1"/>
</dbReference>
<protein>
    <submittedName>
        <fullName evidence="1">MmcQ/YjbR family DNA-binding protein</fullName>
    </submittedName>
</protein>
<dbReference type="Proteomes" id="UP001596189">
    <property type="component" value="Unassembled WGS sequence"/>
</dbReference>
<accession>A0ABW1JKH4</accession>
<proteinExistence type="predicted"/>
<dbReference type="Pfam" id="PF04237">
    <property type="entry name" value="YjbR"/>
    <property type="match status" value="1"/>
</dbReference>
<gene>
    <name evidence="1" type="ORF">ACFQDO_19200</name>
</gene>
<name>A0ABW1JKH4_9ACTN</name>
<dbReference type="GO" id="GO:0003677">
    <property type="term" value="F:DNA binding"/>
    <property type="evidence" value="ECO:0007669"/>
    <property type="project" value="UniProtKB-KW"/>
</dbReference>
<dbReference type="RefSeq" id="WP_345717782.1">
    <property type="nucleotide sequence ID" value="NZ_BAABFP010000007.1"/>
</dbReference>
<sequence length="122" mass="13374">MATNDDLGRIALALPEAEQTPGDPLFTVRGKQFVWTWRERVHPKKTKVPRPDVLAVRVPDLPDKGALIASDPEAFFTEPHYDGYAVVLVRLPVVGVDALTEVVTDSYRCVAPPGLVQELAAD</sequence>
<keyword evidence="2" id="KW-1185">Reference proteome</keyword>
<keyword evidence="1" id="KW-0238">DNA-binding</keyword>
<evidence type="ECO:0000313" key="2">
    <source>
        <dbReference type="Proteomes" id="UP001596189"/>
    </source>
</evidence>